<name>A0ABT5A7E3_9CYAN</name>
<evidence type="ECO:0000259" key="1">
    <source>
        <dbReference type="PROSITE" id="PS50405"/>
    </source>
</evidence>
<protein>
    <submittedName>
        <fullName evidence="2">Glutathione S-transferase family protein</fullName>
    </submittedName>
</protein>
<accession>A0ABT5A7E3</accession>
<dbReference type="PROSITE" id="PS50405">
    <property type="entry name" value="GST_CTER"/>
    <property type="match status" value="1"/>
</dbReference>
<keyword evidence="3" id="KW-1185">Reference proteome</keyword>
<dbReference type="SUPFAM" id="SSF47616">
    <property type="entry name" value="GST C-terminal domain-like"/>
    <property type="match status" value="1"/>
</dbReference>
<dbReference type="PANTHER" id="PTHR42673">
    <property type="entry name" value="MALEYLACETOACETATE ISOMERASE"/>
    <property type="match status" value="1"/>
</dbReference>
<dbReference type="PANTHER" id="PTHR42673:SF4">
    <property type="entry name" value="MALEYLACETOACETATE ISOMERASE"/>
    <property type="match status" value="1"/>
</dbReference>
<dbReference type="InterPro" id="IPR010987">
    <property type="entry name" value="Glutathione-S-Trfase_C-like"/>
</dbReference>
<reference evidence="2 3" key="1">
    <citation type="submission" date="2023-01" db="EMBL/GenBank/DDBJ databases">
        <title>Genomes from the Australian National Cyanobacteria Reference Collection.</title>
        <authorList>
            <person name="Willis A."/>
            <person name="Lee E.M.F."/>
        </authorList>
    </citation>
    <scope>NUCLEOTIDE SEQUENCE [LARGE SCALE GENOMIC DNA]</scope>
    <source>
        <strain evidence="2 3">CS-537/01</strain>
    </source>
</reference>
<evidence type="ECO:0000313" key="3">
    <source>
        <dbReference type="Proteomes" id="UP001212123"/>
    </source>
</evidence>
<dbReference type="SUPFAM" id="SSF52833">
    <property type="entry name" value="Thioredoxin-like"/>
    <property type="match status" value="1"/>
</dbReference>
<dbReference type="Proteomes" id="UP001212123">
    <property type="component" value="Unassembled WGS sequence"/>
</dbReference>
<dbReference type="Pfam" id="PF00043">
    <property type="entry name" value="GST_C"/>
    <property type="match status" value="1"/>
</dbReference>
<proteinExistence type="predicted"/>
<dbReference type="RefSeq" id="WP_271791219.1">
    <property type="nucleotide sequence ID" value="NZ_JAQMTU010000075.1"/>
</dbReference>
<dbReference type="InterPro" id="IPR036249">
    <property type="entry name" value="Thioredoxin-like_sf"/>
</dbReference>
<gene>
    <name evidence="2" type="ORF">PN492_12610</name>
</gene>
<dbReference type="InterPro" id="IPR036282">
    <property type="entry name" value="Glutathione-S-Trfase_C_sf"/>
</dbReference>
<dbReference type="EMBL" id="JAQMTU010000075">
    <property type="protein sequence ID" value="MDB9487378.1"/>
    <property type="molecule type" value="Genomic_DNA"/>
</dbReference>
<dbReference type="Gene3D" id="1.20.1050.10">
    <property type="match status" value="1"/>
</dbReference>
<dbReference type="InterPro" id="IPR004045">
    <property type="entry name" value="Glutathione_S-Trfase_N"/>
</dbReference>
<dbReference type="InterPro" id="IPR004046">
    <property type="entry name" value="GST_C"/>
</dbReference>
<comment type="caution">
    <text evidence="2">The sequence shown here is derived from an EMBL/GenBank/DDBJ whole genome shotgun (WGS) entry which is preliminary data.</text>
</comment>
<evidence type="ECO:0000313" key="2">
    <source>
        <dbReference type="EMBL" id="MDB9487378.1"/>
    </source>
</evidence>
<sequence length="222" mass="24827">MLLLQFSTSHYCRKARLALGYKGISYQTENLTPGLHILKVKSLTGLTTLPVLLPQIIGQPQAIADSTEICKFLEIYQSDPPLFLPDSAEQSQAAMLEDWLDESIGTATRFVYYQFRAGEGKSIDPSLFSQMVIKIVRQQYGINDTTVELAQKRLANALSVLYMYWQNSDYLVGGRLSIADITAAALLSPLALIPDYRQQYPQIFARIINIHQLCSEPLPPGL</sequence>
<dbReference type="Gene3D" id="3.40.30.10">
    <property type="entry name" value="Glutaredoxin"/>
    <property type="match status" value="1"/>
</dbReference>
<feature type="domain" description="GST C-terminal" evidence="1">
    <location>
        <begin position="86"/>
        <end position="222"/>
    </location>
</feature>
<dbReference type="Pfam" id="PF13417">
    <property type="entry name" value="GST_N_3"/>
    <property type="match status" value="1"/>
</dbReference>
<organism evidence="2 3">
    <name type="scientific">Dolichospermum circinale CS-537/01</name>
    <dbReference type="NCBI Taxonomy" id="3021739"/>
    <lineage>
        <taxon>Bacteria</taxon>
        <taxon>Bacillati</taxon>
        <taxon>Cyanobacteriota</taxon>
        <taxon>Cyanophyceae</taxon>
        <taxon>Nostocales</taxon>
        <taxon>Aphanizomenonaceae</taxon>
        <taxon>Dolichospermum</taxon>
        <taxon>Dolichospermum circinale</taxon>
    </lineage>
</organism>